<reference evidence="6 7" key="1">
    <citation type="submission" date="2016-01" db="EMBL/GenBank/DDBJ databases">
        <authorList>
            <person name="Regsiter A."/>
            <person name="william w."/>
        </authorList>
    </citation>
    <scope>NUCLEOTIDE SEQUENCE [LARGE SCALE GENOMIC DNA]</scope>
    <source>
        <strain evidence="6 7">B6</strain>
    </source>
</reference>
<dbReference type="GO" id="GO:1901605">
    <property type="term" value="P:alpha-amino acid metabolic process"/>
    <property type="evidence" value="ECO:0007669"/>
    <property type="project" value="TreeGrafter"/>
</dbReference>
<gene>
    <name evidence="6" type="ORF">AGR4A_pAt20043</name>
</gene>
<evidence type="ECO:0000256" key="3">
    <source>
        <dbReference type="ARBA" id="ARBA00022679"/>
    </source>
</evidence>
<protein>
    <submittedName>
        <fullName evidence="6">Aminotransferase</fullName>
    </submittedName>
</protein>
<organism evidence="6 7">
    <name type="scientific">Agrobacterium tumefaciens str. B6</name>
    <dbReference type="NCBI Taxonomy" id="1183423"/>
    <lineage>
        <taxon>Bacteria</taxon>
        <taxon>Pseudomonadati</taxon>
        <taxon>Pseudomonadota</taxon>
        <taxon>Alphaproteobacteria</taxon>
        <taxon>Hyphomicrobiales</taxon>
        <taxon>Rhizobiaceae</taxon>
        <taxon>Rhizobium/Agrobacterium group</taxon>
        <taxon>Agrobacterium</taxon>
        <taxon>Agrobacterium tumefaciens complex</taxon>
    </lineage>
</organism>
<evidence type="ECO:0000313" key="7">
    <source>
        <dbReference type="Proteomes" id="UP000192074"/>
    </source>
</evidence>
<proteinExistence type="predicted"/>
<dbReference type="Pfam" id="PF00155">
    <property type="entry name" value="Aminotran_1_2"/>
    <property type="match status" value="1"/>
</dbReference>
<dbReference type="Proteomes" id="UP000192074">
    <property type="component" value="Unassembled WGS sequence"/>
</dbReference>
<dbReference type="PANTHER" id="PTHR42790:SF19">
    <property type="entry name" value="KYNURENINE_ALPHA-AMINOADIPATE AMINOTRANSFERASE, MITOCHONDRIAL"/>
    <property type="match status" value="1"/>
</dbReference>
<dbReference type="InterPro" id="IPR004839">
    <property type="entry name" value="Aminotransferase_I/II_large"/>
</dbReference>
<comment type="cofactor">
    <cofactor evidence="1">
        <name>pyridoxal 5'-phosphate</name>
        <dbReference type="ChEBI" id="CHEBI:597326"/>
    </cofactor>
</comment>
<evidence type="ECO:0000313" key="6">
    <source>
        <dbReference type="EMBL" id="CVI25171.1"/>
    </source>
</evidence>
<evidence type="ECO:0000256" key="1">
    <source>
        <dbReference type="ARBA" id="ARBA00001933"/>
    </source>
</evidence>
<dbReference type="InterPro" id="IPR015421">
    <property type="entry name" value="PyrdxlP-dep_Trfase_major"/>
</dbReference>
<dbReference type="PANTHER" id="PTHR42790">
    <property type="entry name" value="AMINOTRANSFERASE"/>
    <property type="match status" value="1"/>
</dbReference>
<name>A0A822VDJ5_AGRTU</name>
<dbReference type="EMBL" id="FCNL01000041">
    <property type="protein sequence ID" value="CVI25171.1"/>
    <property type="molecule type" value="Genomic_DNA"/>
</dbReference>
<keyword evidence="2 6" id="KW-0032">Aminotransferase</keyword>
<evidence type="ECO:0000259" key="5">
    <source>
        <dbReference type="Pfam" id="PF00155"/>
    </source>
</evidence>
<dbReference type="GO" id="GO:0008483">
    <property type="term" value="F:transaminase activity"/>
    <property type="evidence" value="ECO:0007669"/>
    <property type="project" value="UniProtKB-KW"/>
</dbReference>
<evidence type="ECO:0000256" key="2">
    <source>
        <dbReference type="ARBA" id="ARBA00022576"/>
    </source>
</evidence>
<accession>A0A822VDJ5</accession>
<keyword evidence="3 6" id="KW-0808">Transferase</keyword>
<comment type="caution">
    <text evidence="6">The sequence shown here is derived from an EMBL/GenBank/DDBJ whole genome shotgun (WGS) entry which is preliminary data.</text>
</comment>
<dbReference type="InterPro" id="IPR015424">
    <property type="entry name" value="PyrdxlP-dep_Trfase"/>
</dbReference>
<dbReference type="SUPFAM" id="SSF53383">
    <property type="entry name" value="PLP-dependent transferases"/>
    <property type="match status" value="1"/>
</dbReference>
<dbReference type="CDD" id="cd00609">
    <property type="entry name" value="AAT_like"/>
    <property type="match status" value="1"/>
</dbReference>
<dbReference type="InterPro" id="IPR050859">
    <property type="entry name" value="Class-I_PLP-dep_aminotransf"/>
</dbReference>
<feature type="domain" description="Aminotransferase class I/classII large" evidence="5">
    <location>
        <begin position="77"/>
        <end position="403"/>
    </location>
</feature>
<evidence type="ECO:0000256" key="4">
    <source>
        <dbReference type="ARBA" id="ARBA00022898"/>
    </source>
</evidence>
<dbReference type="Gene3D" id="3.40.640.10">
    <property type="entry name" value="Type I PLP-dependent aspartate aminotransferase-like (Major domain)"/>
    <property type="match status" value="1"/>
</dbReference>
<sequence>MTNEKSMSRHTQPWEKRFAGRARNMHASEIRDLFALLGKPDVISFAGGFPDADLFASSRFLDGYQKYLRDCPEVSLQYCASEGYLPLRRWIAGFMHRQGVICSSDNILITSGAQQAIEFLSRLFLEKGSSVAISKPSYLGALQIFDAYEPHYRFFEAKGESAGSPGPCVYDASSLKLIYANPDFSNPTGETMETCARRRLLALARDNDIPLIEDAAYSALRYEGSALPSMMQLDIEECGSIENSLVVYCGSFSKTMTPGMRIGWICAASPLIQKLVLLKQSSDLNSSTINQMVMHRVAAEMFDECVLASRNAYRLRRDNLISALEQYMPENVNWQKPEGGMFVWLTLPDGLDANALLAKAITLEGVAFVPGRPFHPDGSGRNTLRLCFTSCPRERAREGIKRLGRLITHEMASPDSIMPPEVIPVSGL</sequence>
<dbReference type="AlphaFoldDB" id="A0A822VDJ5"/>
<dbReference type="InterPro" id="IPR015422">
    <property type="entry name" value="PyrdxlP-dep_Trfase_small"/>
</dbReference>
<dbReference type="GO" id="GO:0030170">
    <property type="term" value="F:pyridoxal phosphate binding"/>
    <property type="evidence" value="ECO:0007669"/>
    <property type="project" value="InterPro"/>
</dbReference>
<dbReference type="RefSeq" id="WP_060723548.1">
    <property type="nucleotide sequence ID" value="NZ_LMVK01000008.1"/>
</dbReference>
<dbReference type="Gene3D" id="3.90.1150.10">
    <property type="entry name" value="Aspartate Aminotransferase, domain 1"/>
    <property type="match status" value="1"/>
</dbReference>
<keyword evidence="4" id="KW-0663">Pyridoxal phosphate</keyword>